<evidence type="ECO:0000256" key="1">
    <source>
        <dbReference type="ARBA" id="ARBA00004123"/>
    </source>
</evidence>
<feature type="domain" description="SprT-like" evidence="4">
    <location>
        <begin position="68"/>
        <end position="237"/>
    </location>
</feature>
<evidence type="ECO:0000313" key="6">
    <source>
        <dbReference type="Proteomes" id="UP001186944"/>
    </source>
</evidence>
<gene>
    <name evidence="5" type="ORF">FSP39_010182</name>
</gene>
<dbReference type="PANTHER" id="PTHR21220">
    <property type="entry name" value="DNA-DEPENDENT METALLOPROTEASE SPRTN"/>
    <property type="match status" value="1"/>
</dbReference>
<dbReference type="AlphaFoldDB" id="A0AA89C3A5"/>
<name>A0AA89C3A5_PINIB</name>
<dbReference type="SMART" id="SM00731">
    <property type="entry name" value="SprT"/>
    <property type="match status" value="1"/>
</dbReference>
<reference evidence="5" key="1">
    <citation type="submission" date="2019-08" db="EMBL/GenBank/DDBJ databases">
        <title>The improved chromosome-level genome for the pearl oyster Pinctada fucata martensii using PacBio sequencing and Hi-C.</title>
        <authorList>
            <person name="Zheng Z."/>
        </authorList>
    </citation>
    <scope>NUCLEOTIDE SEQUENCE</scope>
    <source>
        <strain evidence="5">ZZ-2019</strain>
        <tissue evidence="5">Adductor muscle</tissue>
    </source>
</reference>
<feature type="region of interest" description="Disordered" evidence="3">
    <location>
        <begin position="241"/>
        <end position="275"/>
    </location>
</feature>
<feature type="compositionally biased region" description="Basic and acidic residues" evidence="3">
    <location>
        <begin position="295"/>
        <end position="315"/>
    </location>
</feature>
<feature type="compositionally biased region" description="Polar residues" evidence="3">
    <location>
        <begin position="36"/>
        <end position="51"/>
    </location>
</feature>
<dbReference type="GO" id="GO:0003697">
    <property type="term" value="F:single-stranded DNA binding"/>
    <property type="evidence" value="ECO:0007669"/>
    <property type="project" value="InterPro"/>
</dbReference>
<feature type="compositionally biased region" description="Polar residues" evidence="3">
    <location>
        <begin position="436"/>
        <end position="447"/>
    </location>
</feature>
<feature type="compositionally biased region" description="Polar residues" evidence="3">
    <location>
        <begin position="350"/>
        <end position="362"/>
    </location>
</feature>
<feature type="region of interest" description="Disordered" evidence="3">
    <location>
        <begin position="289"/>
        <end position="389"/>
    </location>
</feature>
<evidence type="ECO:0000259" key="4">
    <source>
        <dbReference type="SMART" id="SM00731"/>
    </source>
</evidence>
<feature type="compositionally biased region" description="Polar residues" evidence="3">
    <location>
        <begin position="372"/>
        <end position="383"/>
    </location>
</feature>
<dbReference type="GO" id="GO:0004222">
    <property type="term" value="F:metalloendopeptidase activity"/>
    <property type="evidence" value="ECO:0007669"/>
    <property type="project" value="InterPro"/>
</dbReference>
<evidence type="ECO:0000313" key="5">
    <source>
        <dbReference type="EMBL" id="KAK3093026.1"/>
    </source>
</evidence>
<keyword evidence="2" id="KW-0539">Nucleus</keyword>
<comment type="caution">
    <text evidence="5">The sequence shown here is derived from an EMBL/GenBank/DDBJ whole genome shotgun (WGS) entry which is preliminary data.</text>
</comment>
<feature type="compositionally biased region" description="Basic and acidic residues" evidence="3">
    <location>
        <begin position="241"/>
        <end position="266"/>
    </location>
</feature>
<dbReference type="GO" id="GO:0005634">
    <property type="term" value="C:nucleus"/>
    <property type="evidence" value="ECO:0007669"/>
    <property type="project" value="UniProtKB-SubCell"/>
</dbReference>
<dbReference type="InterPro" id="IPR055220">
    <property type="entry name" value="SPRTN_ZBD"/>
</dbReference>
<feature type="region of interest" description="Disordered" evidence="3">
    <location>
        <begin position="434"/>
        <end position="455"/>
    </location>
</feature>
<dbReference type="EMBL" id="VSWD01000009">
    <property type="protein sequence ID" value="KAK3093026.1"/>
    <property type="molecule type" value="Genomic_DNA"/>
</dbReference>
<dbReference type="PANTHER" id="PTHR21220:SF0">
    <property type="entry name" value="DNA-DEPENDENT METALLOPROTEASE SPRTN"/>
    <property type="match status" value="1"/>
</dbReference>
<keyword evidence="6" id="KW-1185">Reference proteome</keyword>
<dbReference type="GO" id="GO:0006974">
    <property type="term" value="P:DNA damage response"/>
    <property type="evidence" value="ECO:0007669"/>
    <property type="project" value="InterPro"/>
</dbReference>
<dbReference type="InterPro" id="IPR044245">
    <property type="entry name" value="Spartan"/>
</dbReference>
<dbReference type="Pfam" id="PF10263">
    <property type="entry name" value="SprT-like"/>
    <property type="match status" value="1"/>
</dbReference>
<evidence type="ECO:0000256" key="3">
    <source>
        <dbReference type="SAM" id="MobiDB-lite"/>
    </source>
</evidence>
<feature type="region of interest" description="Disordered" evidence="3">
    <location>
        <begin position="32"/>
        <end position="51"/>
    </location>
</feature>
<sequence length="569" mass="64149">MTDTSDDFLLALQLQQEYDKEREAVIPEEVWPSPTPGSAYSVTSQRTGTDNSKVSLADESWELIDPNPDIRILFMQYNDRFFWGRLAGVEVRWSPRMTLCAGLCVYEGRGGLCSVRLSLPLLKLRPRKDLVETLLHEMIHAYLFVTDNNKDHDGHGPEFHKHMYRINKEAGVNITVYHSFHDEVAEYKKHWWRCNGPCQHRKPFFGYVKRAMNRAPGPNDNWWKDHQNSCNGVFIKIKEPEDYGKKKKSQKDATKTDSKDKKDPKSKNNNMDIRVFVGKGNVLGNTSASATVKSESAKEHTITSKDGISSKDGKSAGKFYSSDSDDCISPRKIGNNGQSKDKSITLDKFFSSQQKTESSNSRGCDKFRDKGNLNTSNVSNSPIELSDSDEELLSEVDKIFKAERPNGKSSVSDKSENYNTEPKVSGLLLVEDASKTSKQGSSHLSTSTDRKSSDVQQKLRSVWADKFSSVSSKTQGLSRIDTNRKIDNDKTQLTLKTSRDNKRLSDDVSDLNFSDRKRLKTDSQTQSGRSDHSINISRTSNNISVVNILVNIFPILVLMRVGRSVGTRM</sequence>
<protein>
    <recommendedName>
        <fullName evidence="4">SprT-like domain-containing protein</fullName>
    </recommendedName>
</protein>
<dbReference type="Pfam" id="PF22934">
    <property type="entry name" value="SPRTN_ZBD"/>
    <property type="match status" value="1"/>
</dbReference>
<proteinExistence type="predicted"/>
<organism evidence="5 6">
    <name type="scientific">Pinctada imbricata</name>
    <name type="common">Atlantic pearl-oyster</name>
    <name type="synonym">Pinctada martensii</name>
    <dbReference type="NCBI Taxonomy" id="66713"/>
    <lineage>
        <taxon>Eukaryota</taxon>
        <taxon>Metazoa</taxon>
        <taxon>Spiralia</taxon>
        <taxon>Lophotrochozoa</taxon>
        <taxon>Mollusca</taxon>
        <taxon>Bivalvia</taxon>
        <taxon>Autobranchia</taxon>
        <taxon>Pteriomorphia</taxon>
        <taxon>Pterioida</taxon>
        <taxon>Pterioidea</taxon>
        <taxon>Pteriidae</taxon>
        <taxon>Pinctada</taxon>
    </lineage>
</organism>
<comment type="subcellular location">
    <subcellularLocation>
        <location evidence="1">Nucleus</location>
    </subcellularLocation>
</comment>
<dbReference type="InterPro" id="IPR006640">
    <property type="entry name" value="SprT-like_domain"/>
</dbReference>
<dbReference type="Proteomes" id="UP001186944">
    <property type="component" value="Unassembled WGS sequence"/>
</dbReference>
<accession>A0AA89C3A5</accession>
<dbReference type="GO" id="GO:0031593">
    <property type="term" value="F:polyubiquitin modification-dependent protein binding"/>
    <property type="evidence" value="ECO:0007669"/>
    <property type="project" value="TreeGrafter"/>
</dbReference>
<evidence type="ECO:0000256" key="2">
    <source>
        <dbReference type="ARBA" id="ARBA00023242"/>
    </source>
</evidence>